<evidence type="ECO:0000313" key="2">
    <source>
        <dbReference type="EMBL" id="CAK9117683.1"/>
    </source>
</evidence>
<dbReference type="EMBL" id="CAXAMN010028794">
    <property type="protein sequence ID" value="CAK9117683.1"/>
    <property type="molecule type" value="Genomic_DNA"/>
</dbReference>
<keyword evidence="3" id="KW-1185">Reference proteome</keyword>
<feature type="compositionally biased region" description="Acidic residues" evidence="1">
    <location>
        <begin position="1"/>
        <end position="14"/>
    </location>
</feature>
<evidence type="ECO:0000256" key="1">
    <source>
        <dbReference type="SAM" id="MobiDB-lite"/>
    </source>
</evidence>
<evidence type="ECO:0000313" key="3">
    <source>
        <dbReference type="Proteomes" id="UP001642484"/>
    </source>
</evidence>
<feature type="region of interest" description="Disordered" evidence="1">
    <location>
        <begin position="1"/>
        <end position="22"/>
    </location>
</feature>
<accession>A0ABP0SZ13</accession>
<dbReference type="Proteomes" id="UP001642484">
    <property type="component" value="Unassembled WGS sequence"/>
</dbReference>
<protein>
    <submittedName>
        <fullName evidence="2">Uncharacterized protein</fullName>
    </submittedName>
</protein>
<name>A0ABP0SZ13_9DINO</name>
<gene>
    <name evidence="2" type="ORF">CCMP2556_LOCUS54950</name>
</gene>
<sequence length="544" mass="59236">MAVDDSGDEMEDDVLSLCDQSEAEEETQSVDLACRLAQRVVQEGIHLDITKAVQDASHQSVSTEFEEVSAFSEEEEEDRVLDKEAEAARLEARQTLIQAAQSGRLLTALQEATAAKAEMDVAALRQEAKQKLLAAAQDGRLAAAFKSKAEAVEVEPQEPDVESLRREARDTLLKAARDGRLASAFSDMRKAEVEPKEPDVESLRREARDTLLKAARDGRLASAFSEMRKAEVEPKEPDVESLRREARDTLLKAARDGRLASAFSETRKEQTKQQDLEVIREKARCALLNTLESGQFQKAMEEIAESRKAAEIQADPVPSLPLSSKMPGRAKRRVIGAVVRAPSESVPVDPSPPDASPTSQLAWFMAGPPSNGLRQKDFAAFNIDNRFDATEPRGLTRKSSITSMFEALGSADLVQMNAKEKVPSRLYSFKPSTPGDLCKARGLAKPGMTSSASAMALDLGLDLASKDPSTFQASIPNILSYFETPKSLPRGSCLNVGSESEDNPGYPDGHDNPAFAEEPRLQNSSGPHWDPIHGYSVLFGAGLE</sequence>
<feature type="region of interest" description="Disordered" evidence="1">
    <location>
        <begin position="494"/>
        <end position="528"/>
    </location>
</feature>
<comment type="caution">
    <text evidence="2">The sequence shown here is derived from an EMBL/GenBank/DDBJ whole genome shotgun (WGS) entry which is preliminary data.</text>
</comment>
<reference evidence="2 3" key="1">
    <citation type="submission" date="2024-02" db="EMBL/GenBank/DDBJ databases">
        <authorList>
            <person name="Chen Y."/>
            <person name="Shah S."/>
            <person name="Dougan E. K."/>
            <person name="Thang M."/>
            <person name="Chan C."/>
        </authorList>
    </citation>
    <scope>NUCLEOTIDE SEQUENCE [LARGE SCALE GENOMIC DNA]</scope>
</reference>
<proteinExistence type="predicted"/>
<organism evidence="2 3">
    <name type="scientific">Durusdinium trenchii</name>
    <dbReference type="NCBI Taxonomy" id="1381693"/>
    <lineage>
        <taxon>Eukaryota</taxon>
        <taxon>Sar</taxon>
        <taxon>Alveolata</taxon>
        <taxon>Dinophyceae</taxon>
        <taxon>Suessiales</taxon>
        <taxon>Symbiodiniaceae</taxon>
        <taxon>Durusdinium</taxon>
    </lineage>
</organism>